<dbReference type="InterPro" id="IPR012347">
    <property type="entry name" value="Ferritin-like"/>
</dbReference>
<protein>
    <recommendedName>
        <fullName evidence="3">Spore coat protein</fullName>
    </recommendedName>
</protein>
<dbReference type="Gene3D" id="1.20.1260.10">
    <property type="match status" value="1"/>
</dbReference>
<sequence>MLSLNNAIHETLELHELLMFKNLCLTKSSTMTGLVKDQELRDILERDASQTKHQIEHLQGLLSIRGENL</sequence>
<organism evidence="1 2">
    <name type="scientific">Bacillus glycinifermentans</name>
    <dbReference type="NCBI Taxonomy" id="1664069"/>
    <lineage>
        <taxon>Bacteria</taxon>
        <taxon>Bacillati</taxon>
        <taxon>Bacillota</taxon>
        <taxon>Bacilli</taxon>
        <taxon>Bacillales</taxon>
        <taxon>Bacillaceae</taxon>
        <taxon>Bacillus</taxon>
    </lineage>
</organism>
<gene>
    <name evidence="1" type="ORF">AB447_216580</name>
</gene>
<accession>A0A0J6EM35</accession>
<accession>A0A0J6EKI6</accession>
<dbReference type="AlphaFoldDB" id="A0A0J6EM35"/>
<evidence type="ECO:0000313" key="2">
    <source>
        <dbReference type="Proteomes" id="UP000036168"/>
    </source>
</evidence>
<comment type="caution">
    <text evidence="1">The sequence shown here is derived from an EMBL/GenBank/DDBJ whole genome shotgun (WGS) entry which is preliminary data.</text>
</comment>
<dbReference type="PATRIC" id="fig|1664069.3.peg.3995"/>
<name>A0A0J6EM35_9BACI</name>
<dbReference type="STRING" id="1664069.BGLY_2160"/>
<evidence type="ECO:0000313" key="1">
    <source>
        <dbReference type="EMBL" id="KRT93957.1"/>
    </source>
</evidence>
<dbReference type="Proteomes" id="UP000036168">
    <property type="component" value="Unassembled WGS sequence"/>
</dbReference>
<dbReference type="EMBL" id="LECW02000015">
    <property type="protein sequence ID" value="KRT93957.1"/>
    <property type="molecule type" value="Genomic_DNA"/>
</dbReference>
<proteinExistence type="predicted"/>
<reference evidence="1 2" key="1">
    <citation type="journal article" date="2015" name="Int. J. Syst. Evol. Microbiol.">
        <title>Bacillus glycinifermentans sp. nov., isolated from fermented soybean paste.</title>
        <authorList>
            <person name="Kim S.J."/>
            <person name="Dunlap C.A."/>
            <person name="Kwon S.W."/>
            <person name="Rooney A.P."/>
        </authorList>
    </citation>
    <scope>NUCLEOTIDE SEQUENCE [LARGE SCALE GENOMIC DNA]</scope>
    <source>
        <strain evidence="1 2">GO-13</strain>
    </source>
</reference>
<evidence type="ECO:0008006" key="3">
    <source>
        <dbReference type="Google" id="ProtNLM"/>
    </source>
</evidence>